<comment type="caution">
    <text evidence="3">The sequence shown here is derived from an EMBL/GenBank/DDBJ whole genome shotgun (WGS) entry which is preliminary data.</text>
</comment>
<proteinExistence type="predicted"/>
<keyword evidence="1" id="KW-1133">Transmembrane helix</keyword>
<organism evidence="3 4">
    <name type="scientific">Flavobacterium pectinovorum</name>
    <dbReference type="NCBI Taxonomy" id="29533"/>
    <lineage>
        <taxon>Bacteria</taxon>
        <taxon>Pseudomonadati</taxon>
        <taxon>Bacteroidota</taxon>
        <taxon>Flavobacteriia</taxon>
        <taxon>Flavobacteriales</taxon>
        <taxon>Flavobacteriaceae</taxon>
        <taxon>Flavobacterium</taxon>
    </lineage>
</organism>
<name>A0AB36NWK7_9FLAO</name>
<dbReference type="AlphaFoldDB" id="A0AB36NWK7"/>
<reference evidence="3 4" key="1">
    <citation type="submission" date="2016-11" db="EMBL/GenBank/DDBJ databases">
        <title>Whole genomes of Flavobacteriaceae.</title>
        <authorList>
            <person name="Stine C."/>
            <person name="Li C."/>
            <person name="Tadesse D."/>
        </authorList>
    </citation>
    <scope>NUCLEOTIDE SEQUENCE [LARGE SCALE GENOMIC DNA]</scope>
    <source>
        <strain evidence="3 4">ATCC 19366</strain>
    </source>
</reference>
<keyword evidence="1" id="KW-0812">Transmembrane</keyword>
<evidence type="ECO:0000313" key="3">
    <source>
        <dbReference type="EMBL" id="OXB00637.1"/>
    </source>
</evidence>
<gene>
    <name evidence="3" type="ORF">B0A72_19595</name>
</gene>
<feature type="transmembrane region" description="Helical" evidence="1">
    <location>
        <begin position="21"/>
        <end position="46"/>
    </location>
</feature>
<evidence type="ECO:0000313" key="4">
    <source>
        <dbReference type="Proteomes" id="UP000198431"/>
    </source>
</evidence>
<accession>A0AB36NWK7</accession>
<feature type="domain" description="DUF1254" evidence="2">
    <location>
        <begin position="60"/>
        <end position="187"/>
    </location>
</feature>
<dbReference type="EMBL" id="MUHB01000022">
    <property type="protein sequence ID" value="OXB00637.1"/>
    <property type="molecule type" value="Genomic_DNA"/>
</dbReference>
<dbReference type="SUPFAM" id="SSF160935">
    <property type="entry name" value="VPA0735-like"/>
    <property type="match status" value="1"/>
</dbReference>
<protein>
    <recommendedName>
        <fullName evidence="2">DUF1254 domain-containing protein</fullName>
    </recommendedName>
</protein>
<dbReference type="Proteomes" id="UP000198431">
    <property type="component" value="Unassembled WGS sequence"/>
</dbReference>
<dbReference type="InterPro" id="IPR010679">
    <property type="entry name" value="DUF1254"/>
</dbReference>
<keyword evidence="1" id="KW-0472">Membrane</keyword>
<dbReference type="Pfam" id="PF06863">
    <property type="entry name" value="DUF1254"/>
    <property type="match status" value="1"/>
</dbReference>
<evidence type="ECO:0000256" key="1">
    <source>
        <dbReference type="SAM" id="Phobius"/>
    </source>
</evidence>
<sequence>MLKNKFKKKTMAAIKPIIKKGIFALVLVIIAVSFYYLTIWITPYYVQSKFAEKSLGYVNTPRFGDQPNAENSRVIPLPNPDFLYSTINYDLKDNVLKISGIVPDSTYWSISAYQENTTNYFVENEEQVKSKFEYYLAEEGSKSEVLKNIPKEKIIYSPTTKGLILFRYLVSKAYPVKQLSGLQHGVSVVKLVK</sequence>
<evidence type="ECO:0000259" key="2">
    <source>
        <dbReference type="Pfam" id="PF06863"/>
    </source>
</evidence>